<dbReference type="Gene3D" id="1.10.3210.10">
    <property type="entry name" value="Hypothetical protein af1432"/>
    <property type="match status" value="1"/>
</dbReference>
<keyword evidence="4" id="KW-0378">Hydrolase</keyword>
<dbReference type="NCBIfam" id="TIGR00488">
    <property type="entry name" value="bis(5'-nucleosyl)-tetraphosphatase (symmetrical) YqeK"/>
    <property type="match status" value="1"/>
</dbReference>
<evidence type="ECO:0000256" key="6">
    <source>
        <dbReference type="ARBA" id="ARBA00049417"/>
    </source>
</evidence>
<dbReference type="CDD" id="cd00077">
    <property type="entry name" value="HDc"/>
    <property type="match status" value="1"/>
</dbReference>
<comment type="caution">
    <text evidence="8">The sequence shown here is derived from an EMBL/GenBank/DDBJ whole genome shotgun (WGS) entry which is preliminary data.</text>
</comment>
<keyword evidence="9" id="KW-1185">Reference proteome</keyword>
<comment type="catalytic activity">
    <reaction evidence="6">
        <text>P(1),P(4)-bis(5'-adenosyl) tetraphosphate + H2O = 2 ADP + 2 H(+)</text>
        <dbReference type="Rhea" id="RHEA:24252"/>
        <dbReference type="ChEBI" id="CHEBI:15377"/>
        <dbReference type="ChEBI" id="CHEBI:15378"/>
        <dbReference type="ChEBI" id="CHEBI:58141"/>
        <dbReference type="ChEBI" id="CHEBI:456216"/>
        <dbReference type="EC" id="3.6.1.41"/>
    </reaction>
</comment>
<evidence type="ECO:0000313" key="9">
    <source>
        <dbReference type="Proteomes" id="UP000622860"/>
    </source>
</evidence>
<organism evidence="8 9">
    <name type="scientific">Virgibacillus oceani</name>
    <dbReference type="NCBI Taxonomy" id="1479511"/>
    <lineage>
        <taxon>Bacteria</taxon>
        <taxon>Bacillati</taxon>
        <taxon>Bacillota</taxon>
        <taxon>Bacilli</taxon>
        <taxon>Bacillales</taxon>
        <taxon>Bacillaceae</taxon>
        <taxon>Virgibacillus</taxon>
    </lineage>
</organism>
<dbReference type="GO" id="GO:0046872">
    <property type="term" value="F:metal ion binding"/>
    <property type="evidence" value="ECO:0007669"/>
    <property type="project" value="UniProtKB-KW"/>
</dbReference>
<keyword evidence="5" id="KW-0408">Iron</keyword>
<accession>A0A917H0S1</accession>
<dbReference type="Pfam" id="PF01966">
    <property type="entry name" value="HD"/>
    <property type="match status" value="1"/>
</dbReference>
<reference evidence="8" key="1">
    <citation type="journal article" date="2014" name="Int. J. Syst. Evol. Microbiol.">
        <title>Complete genome sequence of Corynebacterium casei LMG S-19264T (=DSM 44701T), isolated from a smear-ripened cheese.</title>
        <authorList>
            <consortium name="US DOE Joint Genome Institute (JGI-PGF)"/>
            <person name="Walter F."/>
            <person name="Albersmeier A."/>
            <person name="Kalinowski J."/>
            <person name="Ruckert C."/>
        </authorList>
    </citation>
    <scope>NUCLEOTIDE SEQUENCE</scope>
    <source>
        <strain evidence="8">CGMCC 1.12754</strain>
    </source>
</reference>
<sequence length="190" mass="21660">MKINEAVIAVQQQLTEKRFKHTLRVAETAVILAKKNNISEEKAELAAVLHDYAKFRPLDEMKRRILTSSLPNDLLQYHHELWHAPVGAVMVMEEHGVTDREVLGAIHYHTTGRAHMNGLEKVIFLADYIEPGRSFPGLEDVREMAQVDLDHACWLTLRNTINFLMGNKSRIYPDTFHAYNDLTTSLNGGN</sequence>
<evidence type="ECO:0000259" key="7">
    <source>
        <dbReference type="PROSITE" id="PS51831"/>
    </source>
</evidence>
<dbReference type="GO" id="GO:0008803">
    <property type="term" value="F:bis(5'-nucleosyl)-tetraphosphatase (symmetrical) activity"/>
    <property type="evidence" value="ECO:0007669"/>
    <property type="project" value="UniProtKB-EC"/>
</dbReference>
<dbReference type="InterPro" id="IPR051094">
    <property type="entry name" value="Diverse_Catalytic_Enzymes"/>
</dbReference>
<proteinExistence type="predicted"/>
<dbReference type="PANTHER" id="PTHR35795">
    <property type="entry name" value="SLR1885 PROTEIN"/>
    <property type="match status" value="1"/>
</dbReference>
<evidence type="ECO:0000313" key="8">
    <source>
        <dbReference type="EMBL" id="GGG63168.1"/>
    </source>
</evidence>
<evidence type="ECO:0000256" key="3">
    <source>
        <dbReference type="ARBA" id="ARBA00022741"/>
    </source>
</evidence>
<dbReference type="InterPro" id="IPR003607">
    <property type="entry name" value="HD/PDEase_dom"/>
</dbReference>
<dbReference type="Proteomes" id="UP000622860">
    <property type="component" value="Unassembled WGS sequence"/>
</dbReference>
<protein>
    <recommendedName>
        <fullName evidence="1">bis(5'-nucleosyl)-tetraphosphatase (symmetrical)</fullName>
        <ecNumber evidence="1">3.6.1.41</ecNumber>
    </recommendedName>
</protein>
<evidence type="ECO:0000256" key="2">
    <source>
        <dbReference type="ARBA" id="ARBA00022723"/>
    </source>
</evidence>
<keyword evidence="2" id="KW-0479">Metal-binding</keyword>
<dbReference type="RefSeq" id="WP_188453597.1">
    <property type="nucleotide sequence ID" value="NZ_BMFR01000001.1"/>
</dbReference>
<dbReference type="SUPFAM" id="SSF109604">
    <property type="entry name" value="HD-domain/PDEase-like"/>
    <property type="match status" value="1"/>
</dbReference>
<dbReference type="InterPro" id="IPR006674">
    <property type="entry name" value="HD_domain"/>
</dbReference>
<evidence type="ECO:0000256" key="1">
    <source>
        <dbReference type="ARBA" id="ARBA00012506"/>
    </source>
</evidence>
<keyword evidence="3" id="KW-0547">Nucleotide-binding</keyword>
<dbReference type="InterPro" id="IPR005249">
    <property type="entry name" value="YqeK"/>
</dbReference>
<reference evidence="8" key="2">
    <citation type="submission" date="2020-09" db="EMBL/GenBank/DDBJ databases">
        <authorList>
            <person name="Sun Q."/>
            <person name="Zhou Y."/>
        </authorList>
    </citation>
    <scope>NUCLEOTIDE SEQUENCE</scope>
    <source>
        <strain evidence="8">CGMCC 1.12754</strain>
    </source>
</reference>
<evidence type="ECO:0000256" key="4">
    <source>
        <dbReference type="ARBA" id="ARBA00022801"/>
    </source>
</evidence>
<dbReference type="AlphaFoldDB" id="A0A917H0S1"/>
<dbReference type="PANTHER" id="PTHR35795:SF1">
    <property type="entry name" value="BIS(5'-NUCLEOSYL)-TETRAPHOSPHATASE, SYMMETRICAL"/>
    <property type="match status" value="1"/>
</dbReference>
<gene>
    <name evidence="8" type="ORF">GCM10011398_03210</name>
</gene>
<evidence type="ECO:0000256" key="5">
    <source>
        <dbReference type="ARBA" id="ARBA00023004"/>
    </source>
</evidence>
<name>A0A917H0S1_9BACI</name>
<dbReference type="EC" id="3.6.1.41" evidence="1"/>
<dbReference type="PROSITE" id="PS51831">
    <property type="entry name" value="HD"/>
    <property type="match status" value="1"/>
</dbReference>
<dbReference type="SMART" id="SM00471">
    <property type="entry name" value="HDc"/>
    <property type="match status" value="1"/>
</dbReference>
<feature type="domain" description="HD" evidence="7">
    <location>
        <begin position="18"/>
        <end position="132"/>
    </location>
</feature>
<dbReference type="EMBL" id="BMFR01000001">
    <property type="protein sequence ID" value="GGG63168.1"/>
    <property type="molecule type" value="Genomic_DNA"/>
</dbReference>
<dbReference type="GO" id="GO:0000166">
    <property type="term" value="F:nucleotide binding"/>
    <property type="evidence" value="ECO:0007669"/>
    <property type="project" value="UniProtKB-KW"/>
</dbReference>